<feature type="domain" description="HTH tetR-type" evidence="6">
    <location>
        <begin position="26"/>
        <end position="86"/>
    </location>
</feature>
<evidence type="ECO:0000256" key="4">
    <source>
        <dbReference type="PROSITE-ProRule" id="PRU00335"/>
    </source>
</evidence>
<dbReference type="InterPro" id="IPR036271">
    <property type="entry name" value="Tet_transcr_reg_TetR-rel_C_sf"/>
</dbReference>
<evidence type="ECO:0000313" key="7">
    <source>
        <dbReference type="EMBL" id="QIS06214.1"/>
    </source>
</evidence>
<dbReference type="InterPro" id="IPR050109">
    <property type="entry name" value="HTH-type_TetR-like_transc_reg"/>
</dbReference>
<evidence type="ECO:0000256" key="3">
    <source>
        <dbReference type="ARBA" id="ARBA00023163"/>
    </source>
</evidence>
<feature type="region of interest" description="Disordered" evidence="5">
    <location>
        <begin position="1"/>
        <end position="24"/>
    </location>
</feature>
<dbReference type="PROSITE" id="PS50977">
    <property type="entry name" value="HTH_TETR_2"/>
    <property type="match status" value="1"/>
</dbReference>
<keyword evidence="3" id="KW-0804">Transcription</keyword>
<dbReference type="SUPFAM" id="SSF46689">
    <property type="entry name" value="Homeodomain-like"/>
    <property type="match status" value="1"/>
</dbReference>
<dbReference type="PANTHER" id="PTHR30055">
    <property type="entry name" value="HTH-TYPE TRANSCRIPTIONAL REGULATOR RUTR"/>
    <property type="match status" value="1"/>
</dbReference>
<gene>
    <name evidence="7" type="ORF">F5X71_31410</name>
</gene>
<dbReference type="Proteomes" id="UP000501705">
    <property type="component" value="Chromosome"/>
</dbReference>
<dbReference type="SUPFAM" id="SSF48498">
    <property type="entry name" value="Tetracyclin repressor-like, C-terminal domain"/>
    <property type="match status" value="1"/>
</dbReference>
<protein>
    <submittedName>
        <fullName evidence="7">TetR family transcriptional regulator</fullName>
    </submittedName>
</protein>
<proteinExistence type="predicted"/>
<organism evidence="7 8">
    <name type="scientific">Nocardia brasiliensis</name>
    <dbReference type="NCBI Taxonomy" id="37326"/>
    <lineage>
        <taxon>Bacteria</taxon>
        <taxon>Bacillati</taxon>
        <taxon>Actinomycetota</taxon>
        <taxon>Actinomycetes</taxon>
        <taxon>Mycobacteriales</taxon>
        <taxon>Nocardiaceae</taxon>
        <taxon>Nocardia</taxon>
    </lineage>
</organism>
<dbReference type="Gene3D" id="1.10.357.10">
    <property type="entry name" value="Tetracycline Repressor, domain 2"/>
    <property type="match status" value="1"/>
</dbReference>
<evidence type="ECO:0000259" key="6">
    <source>
        <dbReference type="PROSITE" id="PS50977"/>
    </source>
</evidence>
<evidence type="ECO:0000256" key="5">
    <source>
        <dbReference type="SAM" id="MobiDB-lite"/>
    </source>
</evidence>
<accession>A0A6G9XZ61</accession>
<feature type="DNA-binding region" description="H-T-H motif" evidence="4">
    <location>
        <begin position="49"/>
        <end position="68"/>
    </location>
</feature>
<dbReference type="AlphaFoldDB" id="A0A6G9XZ61"/>
<evidence type="ECO:0000256" key="1">
    <source>
        <dbReference type="ARBA" id="ARBA00023015"/>
    </source>
</evidence>
<dbReference type="InterPro" id="IPR009057">
    <property type="entry name" value="Homeodomain-like_sf"/>
</dbReference>
<keyword evidence="2 4" id="KW-0238">DNA-binding</keyword>
<evidence type="ECO:0000256" key="2">
    <source>
        <dbReference type="ARBA" id="ARBA00023125"/>
    </source>
</evidence>
<name>A0A6G9XZ61_NOCBR</name>
<sequence>MTVLTSAVPDRLPRGPHRLSRDEVTTSQRDRLCIAALEAIAEQGYGPTTIADIVRRAKVARRTFYGLFDSKEECFTAAFDFVVEVVERELDRVVAESGARGFRDLVRSTLAAYLDFLAAEPAAARALHVETLAAGPGLTAHRARVQRMFAYRMLAAARIGVRDGELAKAPDPQLVDVLTGGIDDRVRATLIESGPHALPALAPVLNRAASALLGSG</sequence>
<dbReference type="InterPro" id="IPR001647">
    <property type="entry name" value="HTH_TetR"/>
</dbReference>
<dbReference type="EMBL" id="CP046171">
    <property type="protein sequence ID" value="QIS06214.1"/>
    <property type="molecule type" value="Genomic_DNA"/>
</dbReference>
<keyword evidence="1" id="KW-0805">Transcription regulation</keyword>
<dbReference type="PANTHER" id="PTHR30055:SF234">
    <property type="entry name" value="HTH-TYPE TRANSCRIPTIONAL REGULATOR BETI"/>
    <property type="match status" value="1"/>
</dbReference>
<reference evidence="7 8" key="1">
    <citation type="journal article" date="2019" name="ACS Chem. Biol.">
        <title>Identification and Mobilization of a Cryptic Antibiotic Biosynthesis Gene Locus from a Human-Pathogenic Nocardia Isolate.</title>
        <authorList>
            <person name="Herisse M."/>
            <person name="Ishida K."/>
            <person name="Porter J.L."/>
            <person name="Howden B."/>
            <person name="Hertweck C."/>
            <person name="Stinear T.P."/>
            <person name="Pidot S.J."/>
        </authorList>
    </citation>
    <scope>NUCLEOTIDE SEQUENCE [LARGE SCALE GENOMIC DNA]</scope>
    <source>
        <strain evidence="7 8">AUSMDU00024985</strain>
    </source>
</reference>
<dbReference type="GO" id="GO:0003700">
    <property type="term" value="F:DNA-binding transcription factor activity"/>
    <property type="evidence" value="ECO:0007669"/>
    <property type="project" value="TreeGrafter"/>
</dbReference>
<dbReference type="Pfam" id="PF00440">
    <property type="entry name" value="TetR_N"/>
    <property type="match status" value="1"/>
</dbReference>
<dbReference type="GO" id="GO:0000976">
    <property type="term" value="F:transcription cis-regulatory region binding"/>
    <property type="evidence" value="ECO:0007669"/>
    <property type="project" value="TreeGrafter"/>
</dbReference>
<dbReference type="RefSeq" id="WP_167465260.1">
    <property type="nucleotide sequence ID" value="NZ_CP046171.1"/>
</dbReference>
<evidence type="ECO:0000313" key="8">
    <source>
        <dbReference type="Proteomes" id="UP000501705"/>
    </source>
</evidence>